<evidence type="ECO:0000256" key="11">
    <source>
        <dbReference type="ARBA" id="ARBA00023447"/>
    </source>
</evidence>
<evidence type="ECO:0000256" key="9">
    <source>
        <dbReference type="ARBA" id="ARBA00023172"/>
    </source>
</evidence>
<keyword evidence="2 13" id="KW-0963">Cytoplasm</keyword>
<evidence type="ECO:0000313" key="14">
    <source>
        <dbReference type="EMBL" id="UUD37206.1"/>
    </source>
</evidence>
<dbReference type="SUPFAM" id="SSF52980">
    <property type="entry name" value="Restriction endonuclease-like"/>
    <property type="match status" value="1"/>
</dbReference>
<keyword evidence="7 13" id="KW-0378">Hydrolase</keyword>
<evidence type="ECO:0000256" key="6">
    <source>
        <dbReference type="ARBA" id="ARBA00022763"/>
    </source>
</evidence>
<keyword evidence="3 13" id="KW-0540">Nuclease</keyword>
<evidence type="ECO:0000256" key="8">
    <source>
        <dbReference type="ARBA" id="ARBA00022842"/>
    </source>
</evidence>
<comment type="catalytic activity">
    <reaction evidence="13">
        <text>Endonucleolytic cleavage at a junction such as a reciprocal single-stranded crossover between two homologous DNA duplexes (Holliday junction).</text>
        <dbReference type="EC" id="3.1.21.10"/>
    </reaction>
</comment>
<keyword evidence="15" id="KW-1185">Reference proteome</keyword>
<organism evidence="14 15">
    <name type="scientific">Mycoplasmopsis equigenitalium</name>
    <dbReference type="NCBI Taxonomy" id="114883"/>
    <lineage>
        <taxon>Bacteria</taxon>
        <taxon>Bacillati</taxon>
        <taxon>Mycoplasmatota</taxon>
        <taxon>Mycoplasmoidales</taxon>
        <taxon>Metamycoplasmataceae</taxon>
        <taxon>Mycoplasmopsis</taxon>
    </lineage>
</organism>
<accession>A0ABY5J5P9</accession>
<dbReference type="EC" id="3.1.21.10" evidence="13"/>
<keyword evidence="4 13" id="KW-0479">Metal-binding</keyword>
<dbReference type="EMBL" id="CP101808">
    <property type="protein sequence ID" value="UUD37206.1"/>
    <property type="molecule type" value="Genomic_DNA"/>
</dbReference>
<keyword evidence="6 13" id="KW-0227">DNA damage</keyword>
<dbReference type="CDD" id="cd22354">
    <property type="entry name" value="RecU-like"/>
    <property type="match status" value="1"/>
</dbReference>
<keyword evidence="5 13" id="KW-0255">Endonuclease</keyword>
<evidence type="ECO:0000256" key="7">
    <source>
        <dbReference type="ARBA" id="ARBA00022801"/>
    </source>
</evidence>
<comment type="function">
    <text evidence="13">Endonuclease that resolves Holliday junction intermediates in genetic recombination. Cleaves mobile four-strand junctions by introducing symmetrical nicks in paired strands. Promotes annealing of linear ssDNA with homologous dsDNA. Required for DNA repair, homologous recombination and chromosome segregation.</text>
</comment>
<feature type="binding site" evidence="13">
    <location>
        <position position="70"/>
    </location>
    <ligand>
        <name>Mg(2+)</name>
        <dbReference type="ChEBI" id="CHEBI:18420"/>
    </ligand>
</feature>
<dbReference type="RefSeq" id="WP_129721993.1">
    <property type="nucleotide sequence ID" value="NZ_CP101808.1"/>
</dbReference>
<proteinExistence type="inferred from homology"/>
<evidence type="ECO:0000256" key="12">
    <source>
        <dbReference type="ARBA" id="ARBA00029523"/>
    </source>
</evidence>
<evidence type="ECO:0000256" key="4">
    <source>
        <dbReference type="ARBA" id="ARBA00022723"/>
    </source>
</evidence>
<name>A0ABY5J5P9_9BACT</name>
<evidence type="ECO:0000256" key="3">
    <source>
        <dbReference type="ARBA" id="ARBA00022722"/>
    </source>
</evidence>
<comment type="similarity">
    <text evidence="11 13">Belongs to the RecU family.</text>
</comment>
<evidence type="ECO:0000256" key="2">
    <source>
        <dbReference type="ARBA" id="ARBA00022490"/>
    </source>
</evidence>
<evidence type="ECO:0000313" key="15">
    <source>
        <dbReference type="Proteomes" id="UP001059576"/>
    </source>
</evidence>
<feature type="binding site" evidence="13">
    <location>
        <position position="88"/>
    </location>
    <ligand>
        <name>Mg(2+)</name>
        <dbReference type="ChEBI" id="CHEBI:18420"/>
    </ligand>
</feature>
<protein>
    <recommendedName>
        <fullName evidence="12 13">Holliday junction resolvase RecU</fullName>
        <ecNumber evidence="13">3.1.21.10</ecNumber>
    </recommendedName>
    <alternativeName>
        <fullName evidence="13">Recombination protein U homolog</fullName>
    </alternativeName>
</protein>
<keyword evidence="10 13" id="KW-0234">DNA repair</keyword>
<dbReference type="Gene3D" id="3.40.1350.10">
    <property type="match status" value="1"/>
</dbReference>
<gene>
    <name evidence="13 14" type="primary">recU</name>
    <name evidence="14" type="ORF">NPA09_01370</name>
</gene>
<evidence type="ECO:0000256" key="10">
    <source>
        <dbReference type="ARBA" id="ARBA00023204"/>
    </source>
</evidence>
<keyword evidence="9 13" id="KW-0233">DNA recombination</keyword>
<evidence type="ECO:0000256" key="1">
    <source>
        <dbReference type="ARBA" id="ARBA00004496"/>
    </source>
</evidence>
<keyword evidence="8 13" id="KW-0460">Magnesium</keyword>
<dbReference type="InterPro" id="IPR004612">
    <property type="entry name" value="Resolv_RecU"/>
</dbReference>
<dbReference type="NCBIfam" id="NF002581">
    <property type="entry name" value="PRK02234.1-2"/>
    <property type="match status" value="1"/>
</dbReference>
<evidence type="ECO:0000256" key="5">
    <source>
        <dbReference type="ARBA" id="ARBA00022759"/>
    </source>
</evidence>
<dbReference type="InterPro" id="IPR011335">
    <property type="entry name" value="Restrct_endonuc-II-like"/>
</dbReference>
<sequence length="162" mass="19085">MKNNGKFLESIIDNSLTYYKINNLAIVHRVFLDISFGNVQENHKLNKAKIRAKSTVDYYGIYQGKFFAFDAKSTTKSYFEMKNIKKHQHEYLLDIINHKGLGFYIIGFLNFNEFYWISAEKLNFMSSRFSYKYIQKNGYKLQIILPGFLDFIPVIAKIISCQ</sequence>
<dbReference type="InterPro" id="IPR011856">
    <property type="entry name" value="tRNA_endonuc-like_dom_sf"/>
</dbReference>
<dbReference type="Proteomes" id="UP001059576">
    <property type="component" value="Chromosome"/>
</dbReference>
<feature type="binding site" evidence="13">
    <location>
        <position position="57"/>
    </location>
    <ligand>
        <name>Mg(2+)</name>
        <dbReference type="ChEBI" id="CHEBI:18420"/>
    </ligand>
</feature>
<reference evidence="14" key="1">
    <citation type="submission" date="2022-07" db="EMBL/GenBank/DDBJ databases">
        <title>Complete genome of Mycoplasma equigenitalium type strain T37.</title>
        <authorList>
            <person name="Spergser J."/>
        </authorList>
    </citation>
    <scope>NUCLEOTIDE SEQUENCE</scope>
    <source>
        <strain evidence="14">T37</strain>
    </source>
</reference>
<comment type="cofactor">
    <cofactor evidence="13">
        <name>Mg(2+)</name>
        <dbReference type="ChEBI" id="CHEBI:18420"/>
    </cofactor>
    <text evidence="13">Binds 1 Mg(2+) ion per subunit.</text>
</comment>
<evidence type="ECO:0000256" key="13">
    <source>
        <dbReference type="HAMAP-Rule" id="MF_00130"/>
    </source>
</evidence>
<dbReference type="Pfam" id="PF03838">
    <property type="entry name" value="RecU"/>
    <property type="match status" value="1"/>
</dbReference>
<feature type="binding site" evidence="13">
    <location>
        <position position="55"/>
    </location>
    <ligand>
        <name>Mg(2+)</name>
        <dbReference type="ChEBI" id="CHEBI:18420"/>
    </ligand>
</feature>
<feature type="site" description="Transition state stabilizer" evidence="13">
    <location>
        <position position="72"/>
    </location>
</feature>
<dbReference type="HAMAP" id="MF_00130">
    <property type="entry name" value="RecU"/>
    <property type="match status" value="1"/>
</dbReference>
<comment type="subcellular location">
    <subcellularLocation>
        <location evidence="1 13">Cytoplasm</location>
    </subcellularLocation>
</comment>